<evidence type="ECO:0000256" key="1">
    <source>
        <dbReference type="ARBA" id="ARBA00022448"/>
    </source>
</evidence>
<dbReference type="PANTHER" id="PTHR30176">
    <property type="entry name" value="FERREDOXIN-TYPE PROTEIN NAPH"/>
    <property type="match status" value="1"/>
</dbReference>
<feature type="domain" description="4Fe-4S ferredoxin-type" evidence="8">
    <location>
        <begin position="416"/>
        <end position="447"/>
    </location>
</feature>
<dbReference type="PROSITE" id="PS00198">
    <property type="entry name" value="4FE4S_FER_1"/>
    <property type="match status" value="4"/>
</dbReference>
<keyword evidence="1" id="KW-0813">Transport</keyword>
<dbReference type="Pfam" id="PF00037">
    <property type="entry name" value="Fer4"/>
    <property type="match status" value="2"/>
</dbReference>
<sequence>MKLTGLRFWRTLLPATMLALVVTQVARHEYPLPPDAGLLLWLTRLDPLLLVGHLRWEGTFPSWGWLPLATLLVTFAAGRVFCGWLCPVGGLLAVLHSLQGVRLGPSRRDGPPRWTRHLRVWRFYWLILLLAVLLLGSGWTLYLSPFHLLTSEMSRLWAGQVPWAALALVTVGLITFPRFWCVYLCPSGLLLSVLARWRLWAVKKPAGCINCGACSKVCPTGASASGTSSAGADCLLCGRCAERCPINEGIALGERKGGGMAPASGGGLFKRREIIRAGVALTVAAAAAPTLIVAKGDPPLRPPGALAEAEFLARCSRCGRCIKACPGKCLKAAPLSKGAAVFLTPMIVPREARCELTQDCQRVCPTGAISHLPVAKAIIGFAEIDRTRCLGWTEGKLCLLCQEQCPQHAITSDGLHRPSVSHELCVGCGACENGCPVEGAAIVVRPQPSRRRP</sequence>
<evidence type="ECO:0000256" key="4">
    <source>
        <dbReference type="ARBA" id="ARBA00022982"/>
    </source>
</evidence>
<evidence type="ECO:0000256" key="6">
    <source>
        <dbReference type="ARBA" id="ARBA00023014"/>
    </source>
</evidence>
<evidence type="ECO:0000313" key="10">
    <source>
        <dbReference type="Proteomes" id="UP001254848"/>
    </source>
</evidence>
<feature type="transmembrane region" description="Helical" evidence="7">
    <location>
        <begin position="123"/>
        <end position="143"/>
    </location>
</feature>
<keyword evidence="2" id="KW-0004">4Fe-4S</keyword>
<keyword evidence="6" id="KW-0411">Iron-sulfur</keyword>
<feature type="transmembrane region" description="Helical" evidence="7">
    <location>
        <begin position="65"/>
        <end position="98"/>
    </location>
</feature>
<proteinExistence type="predicted"/>
<keyword evidence="10" id="KW-1185">Reference proteome</keyword>
<dbReference type="InterPro" id="IPR017900">
    <property type="entry name" value="4Fe4S_Fe_S_CS"/>
</dbReference>
<keyword evidence="7" id="KW-0472">Membrane</keyword>
<feature type="transmembrane region" description="Helical" evidence="7">
    <location>
        <begin position="163"/>
        <end position="194"/>
    </location>
</feature>
<evidence type="ECO:0000259" key="8">
    <source>
        <dbReference type="PROSITE" id="PS51379"/>
    </source>
</evidence>
<dbReference type="SUPFAM" id="SSF54862">
    <property type="entry name" value="4Fe-4S ferredoxins"/>
    <property type="match status" value="2"/>
</dbReference>
<dbReference type="Pfam" id="PF12838">
    <property type="entry name" value="Fer4_7"/>
    <property type="match status" value="1"/>
</dbReference>
<dbReference type="InterPro" id="IPR017896">
    <property type="entry name" value="4Fe4S_Fe-S-bd"/>
</dbReference>
<name>A0ABU3NSU1_9FIRM</name>
<evidence type="ECO:0000256" key="3">
    <source>
        <dbReference type="ARBA" id="ARBA00022723"/>
    </source>
</evidence>
<dbReference type="InterPro" id="IPR051684">
    <property type="entry name" value="Electron_Trans/Redox"/>
</dbReference>
<dbReference type="Proteomes" id="UP001254848">
    <property type="component" value="Unassembled WGS sequence"/>
</dbReference>
<dbReference type="CDD" id="cd16373">
    <property type="entry name" value="DMSOR_beta_like"/>
    <property type="match status" value="1"/>
</dbReference>
<evidence type="ECO:0000313" key="9">
    <source>
        <dbReference type="EMBL" id="MDT8899893.1"/>
    </source>
</evidence>
<feature type="transmembrane region" description="Helical" evidence="7">
    <location>
        <begin position="274"/>
        <end position="294"/>
    </location>
</feature>
<dbReference type="Pfam" id="PF12801">
    <property type="entry name" value="Fer4_5"/>
    <property type="match status" value="2"/>
</dbReference>
<keyword evidence="7" id="KW-0812">Transmembrane</keyword>
<comment type="caution">
    <text evidence="9">The sequence shown here is derived from an EMBL/GenBank/DDBJ whole genome shotgun (WGS) entry which is preliminary data.</text>
</comment>
<organism evidence="9 10">
    <name type="scientific">Anaeroselena agilis</name>
    <dbReference type="NCBI Taxonomy" id="3063788"/>
    <lineage>
        <taxon>Bacteria</taxon>
        <taxon>Bacillati</taxon>
        <taxon>Bacillota</taxon>
        <taxon>Negativicutes</taxon>
        <taxon>Acetonemataceae</taxon>
        <taxon>Anaeroselena</taxon>
    </lineage>
</organism>
<dbReference type="EMBL" id="JAUOZS010000001">
    <property type="protein sequence ID" value="MDT8899893.1"/>
    <property type="molecule type" value="Genomic_DNA"/>
</dbReference>
<dbReference type="PROSITE" id="PS51379">
    <property type="entry name" value="4FE4S_FER_2"/>
    <property type="match status" value="5"/>
</dbReference>
<evidence type="ECO:0000256" key="7">
    <source>
        <dbReference type="SAM" id="Phobius"/>
    </source>
</evidence>
<keyword evidence="7" id="KW-1133">Transmembrane helix</keyword>
<keyword evidence="3" id="KW-0479">Metal-binding</keyword>
<protein>
    <submittedName>
        <fullName evidence="9">4Fe-4S binding protein</fullName>
    </submittedName>
</protein>
<evidence type="ECO:0000256" key="2">
    <source>
        <dbReference type="ARBA" id="ARBA00022485"/>
    </source>
</evidence>
<feature type="domain" description="4Fe-4S ferredoxin-type" evidence="8">
    <location>
        <begin position="197"/>
        <end position="228"/>
    </location>
</feature>
<reference evidence="9 10" key="1">
    <citation type="submission" date="2023-07" db="EMBL/GenBank/DDBJ databases">
        <title>The novel representative of Negativicutes class, Anaeroselena agilis gen. nov. sp. nov.</title>
        <authorList>
            <person name="Prokofeva M.I."/>
            <person name="Elcheninov A.G."/>
            <person name="Klyukina A."/>
            <person name="Kublanov I.V."/>
            <person name="Frolov E.N."/>
            <person name="Podosokorskaya O.A."/>
        </authorList>
    </citation>
    <scope>NUCLEOTIDE SEQUENCE [LARGE SCALE GENOMIC DNA]</scope>
    <source>
        <strain evidence="9 10">4137-cl</strain>
    </source>
</reference>
<dbReference type="Gene3D" id="3.30.70.20">
    <property type="match status" value="3"/>
</dbReference>
<gene>
    <name evidence="9" type="ORF">Q4T40_01335</name>
</gene>
<keyword evidence="4" id="KW-0249">Electron transport</keyword>
<feature type="domain" description="4Fe-4S ferredoxin-type" evidence="8">
    <location>
        <begin position="305"/>
        <end position="335"/>
    </location>
</feature>
<evidence type="ECO:0000256" key="5">
    <source>
        <dbReference type="ARBA" id="ARBA00023004"/>
    </source>
</evidence>
<dbReference type="RefSeq" id="WP_413778458.1">
    <property type="nucleotide sequence ID" value="NZ_JAUOZS010000001.1"/>
</dbReference>
<feature type="domain" description="4Fe-4S ferredoxin-type" evidence="8">
    <location>
        <begin position="234"/>
        <end position="255"/>
    </location>
</feature>
<keyword evidence="5" id="KW-0408">Iron</keyword>
<dbReference type="PANTHER" id="PTHR30176:SF3">
    <property type="entry name" value="FERREDOXIN-TYPE PROTEIN NAPH"/>
    <property type="match status" value="1"/>
</dbReference>
<accession>A0ABU3NSU1</accession>
<feature type="domain" description="4Fe-4S ferredoxin-type" evidence="8">
    <location>
        <begin position="343"/>
        <end position="374"/>
    </location>
</feature>